<reference evidence="2" key="2">
    <citation type="submission" date="2022-01" db="EMBL/GenBank/DDBJ databases">
        <authorList>
            <person name="Yamashiro T."/>
            <person name="Shiraishi A."/>
            <person name="Satake H."/>
            <person name="Nakayama K."/>
        </authorList>
    </citation>
    <scope>NUCLEOTIDE SEQUENCE</scope>
</reference>
<gene>
    <name evidence="2" type="ORF">Tco_1005982</name>
</gene>
<dbReference type="EMBL" id="BQNB010017378">
    <property type="protein sequence ID" value="GJT62449.1"/>
    <property type="molecule type" value="Genomic_DNA"/>
</dbReference>
<accession>A0ABQ5FHK0</accession>
<proteinExistence type="predicted"/>
<evidence type="ECO:0000256" key="1">
    <source>
        <dbReference type="SAM" id="MobiDB-lite"/>
    </source>
</evidence>
<feature type="compositionally biased region" description="Low complexity" evidence="1">
    <location>
        <begin position="51"/>
        <end position="77"/>
    </location>
</feature>
<organism evidence="2 3">
    <name type="scientific">Tanacetum coccineum</name>
    <dbReference type="NCBI Taxonomy" id="301880"/>
    <lineage>
        <taxon>Eukaryota</taxon>
        <taxon>Viridiplantae</taxon>
        <taxon>Streptophyta</taxon>
        <taxon>Embryophyta</taxon>
        <taxon>Tracheophyta</taxon>
        <taxon>Spermatophyta</taxon>
        <taxon>Magnoliopsida</taxon>
        <taxon>eudicotyledons</taxon>
        <taxon>Gunneridae</taxon>
        <taxon>Pentapetalae</taxon>
        <taxon>asterids</taxon>
        <taxon>campanulids</taxon>
        <taxon>Asterales</taxon>
        <taxon>Asteraceae</taxon>
        <taxon>Asteroideae</taxon>
        <taxon>Anthemideae</taxon>
        <taxon>Anthemidinae</taxon>
        <taxon>Tanacetum</taxon>
    </lineage>
</organism>
<evidence type="ECO:0000313" key="2">
    <source>
        <dbReference type="EMBL" id="GJT62449.1"/>
    </source>
</evidence>
<dbReference type="Proteomes" id="UP001151760">
    <property type="component" value="Unassembled WGS sequence"/>
</dbReference>
<protein>
    <submittedName>
        <fullName evidence="2">Uncharacterized protein</fullName>
    </submittedName>
</protein>
<sequence length="196" mass="22052">MHENKSFNRNPANHALYHALMEALIEDENAMDKGGKKTKRRRTKEPESSKKTSTTRETPKGKAPSKGSKTGKSTSTKEPVKELIAEVAMDDAVNTTGEEVASPNSSHASKLYLIKPEQPWFIQMVSATKNPLTFNDLMATPSNFYKYVLSRLKIDNLTQDLLLGPAYNMLKGTCFRNIELEYNFQECFNALTDKLD</sequence>
<name>A0ABQ5FHK0_9ASTR</name>
<feature type="region of interest" description="Disordered" evidence="1">
    <location>
        <begin position="27"/>
        <end position="79"/>
    </location>
</feature>
<reference evidence="2" key="1">
    <citation type="journal article" date="2022" name="Int. J. Mol. Sci.">
        <title>Draft Genome of Tanacetum Coccineum: Genomic Comparison of Closely Related Tanacetum-Family Plants.</title>
        <authorList>
            <person name="Yamashiro T."/>
            <person name="Shiraishi A."/>
            <person name="Nakayama K."/>
            <person name="Satake H."/>
        </authorList>
    </citation>
    <scope>NUCLEOTIDE SEQUENCE</scope>
</reference>
<comment type="caution">
    <text evidence="2">The sequence shown here is derived from an EMBL/GenBank/DDBJ whole genome shotgun (WGS) entry which is preliminary data.</text>
</comment>
<evidence type="ECO:0000313" key="3">
    <source>
        <dbReference type="Proteomes" id="UP001151760"/>
    </source>
</evidence>
<keyword evidence="3" id="KW-1185">Reference proteome</keyword>